<reference evidence="2" key="1">
    <citation type="submission" date="2020-12" db="EMBL/GenBank/DDBJ databases">
        <authorList>
            <person name="Huq M.A."/>
        </authorList>
    </citation>
    <scope>NUCLEOTIDE SEQUENCE</scope>
    <source>
        <strain evidence="2">MAHUQ-46</strain>
    </source>
</reference>
<keyword evidence="1" id="KW-0472">Membrane</keyword>
<gene>
    <name evidence="2" type="ORF">JFN88_08600</name>
</gene>
<accession>A0A934J6U3</accession>
<sequence>MMRLLVVGLFNYSTELEQALSMLESKGIDRSRMMAVPMETDASKQLVIGESRELSFDVALACATACGVIGISIGFVLSWGPIIWGLISTLAGFVVGYSITRLISVRQRSQHTSKRGTLPDLVVLIRCEEERLEQVRMILQRYGAWKLGIMNSP</sequence>
<dbReference type="Proteomes" id="UP000640274">
    <property type="component" value="Unassembled WGS sequence"/>
</dbReference>
<organism evidence="2 3">
    <name type="scientific">Paenibacillus roseus</name>
    <dbReference type="NCBI Taxonomy" id="2798579"/>
    <lineage>
        <taxon>Bacteria</taxon>
        <taxon>Bacillati</taxon>
        <taxon>Bacillota</taxon>
        <taxon>Bacilli</taxon>
        <taxon>Bacillales</taxon>
        <taxon>Paenibacillaceae</taxon>
        <taxon>Paenibacillus</taxon>
    </lineage>
</organism>
<evidence type="ECO:0000313" key="3">
    <source>
        <dbReference type="Proteomes" id="UP000640274"/>
    </source>
</evidence>
<keyword evidence="1" id="KW-0812">Transmembrane</keyword>
<proteinExistence type="predicted"/>
<dbReference type="AlphaFoldDB" id="A0A934J6U3"/>
<evidence type="ECO:0008006" key="4">
    <source>
        <dbReference type="Google" id="ProtNLM"/>
    </source>
</evidence>
<protein>
    <recommendedName>
        <fullName evidence="4">DUF1269 domain-containing protein</fullName>
    </recommendedName>
</protein>
<comment type="caution">
    <text evidence="2">The sequence shown here is derived from an EMBL/GenBank/DDBJ whole genome shotgun (WGS) entry which is preliminary data.</text>
</comment>
<name>A0A934J6U3_9BACL</name>
<evidence type="ECO:0000313" key="2">
    <source>
        <dbReference type="EMBL" id="MBJ6361363.1"/>
    </source>
</evidence>
<dbReference type="EMBL" id="JAELUP010000024">
    <property type="protein sequence ID" value="MBJ6361363.1"/>
    <property type="molecule type" value="Genomic_DNA"/>
</dbReference>
<feature type="transmembrane region" description="Helical" evidence="1">
    <location>
        <begin position="82"/>
        <end position="104"/>
    </location>
</feature>
<keyword evidence="3" id="KW-1185">Reference proteome</keyword>
<keyword evidence="1" id="KW-1133">Transmembrane helix</keyword>
<evidence type="ECO:0000256" key="1">
    <source>
        <dbReference type="SAM" id="Phobius"/>
    </source>
</evidence>
<feature type="transmembrane region" description="Helical" evidence="1">
    <location>
        <begin position="54"/>
        <end position="76"/>
    </location>
</feature>